<proteinExistence type="predicted"/>
<keyword evidence="2" id="KW-0472">Membrane</keyword>
<gene>
    <name evidence="4" type="ORF">EDS130_LOCUS101</name>
</gene>
<accession>A0A813MCU6</accession>
<evidence type="ECO:0000256" key="1">
    <source>
        <dbReference type="SAM" id="MobiDB-lite"/>
    </source>
</evidence>
<comment type="caution">
    <text evidence="4">The sequence shown here is derived from an EMBL/GenBank/DDBJ whole genome shotgun (WGS) entry which is preliminary data.</text>
</comment>
<reference evidence="4" key="1">
    <citation type="submission" date="2021-02" db="EMBL/GenBank/DDBJ databases">
        <authorList>
            <person name="Nowell W R."/>
        </authorList>
    </citation>
    <scope>NUCLEOTIDE SEQUENCE</scope>
</reference>
<dbReference type="OrthoDB" id="330499at2759"/>
<feature type="region of interest" description="Disordered" evidence="1">
    <location>
        <begin position="85"/>
        <end position="116"/>
    </location>
</feature>
<dbReference type="Pfam" id="PF23741">
    <property type="entry name" value="DUF7164"/>
    <property type="match status" value="1"/>
</dbReference>
<sequence length="505" mass="57901">MRTHTYAPILMVNKKNLNIMRRFSPRSLLSAIALSLVIFIIIFIFNHQSPDESELVQEKCNCPPVVETVPVINKSAIVKQEVSNITKPETTPVPTTKPTTSSSSSSTIPPLPPCQPVNKNSSVQRAIIIYYPHHQGEYFFPEVRWLYRSWAEMLLSQPPTWRTDFVIFTYNFSAEFRSLGCVNRIRQNKQEPSVCRLFLYIPIQFRTPNLTSNNFEHAFAAAKSLAKAYNESVEQMVTIPVVNDSKTFDVKRSQLLYNVLRTYGYIDSINTIYEGYHTFSMYDFVLRTDIDVFIYRHFGKYIPENCTLLTGGGGYGTDFNRRKLARISRDMGFAFSGMSGMGSTWYGSAHDGYLVANQTLYGMLWLAQYEFATPERESKLGTLMWPEWHYGVLLLYGQHLAINHLVGTNQIRVVIGHNLLDQSSTDASQAYVQNGIRLNLHCWHTNDRFSKFAFKLGHYNKTELEKYRNDTTAQAYAMRMALESKYMTLEQMANLVRTNSSTTSS</sequence>
<evidence type="ECO:0000313" key="4">
    <source>
        <dbReference type="EMBL" id="CAF0719586.1"/>
    </source>
</evidence>
<evidence type="ECO:0000256" key="2">
    <source>
        <dbReference type="SAM" id="Phobius"/>
    </source>
</evidence>
<feature type="compositionally biased region" description="Low complexity" evidence="1">
    <location>
        <begin position="86"/>
        <end position="108"/>
    </location>
</feature>
<dbReference type="InterPro" id="IPR055588">
    <property type="entry name" value="DUF7164"/>
</dbReference>
<evidence type="ECO:0000259" key="3">
    <source>
        <dbReference type="Pfam" id="PF23741"/>
    </source>
</evidence>
<keyword evidence="2" id="KW-1133">Transmembrane helix</keyword>
<dbReference type="EMBL" id="CAJNOJ010000001">
    <property type="protein sequence ID" value="CAF0719586.1"/>
    <property type="molecule type" value="Genomic_DNA"/>
</dbReference>
<name>A0A813MCU6_ADIRI</name>
<evidence type="ECO:0000313" key="5">
    <source>
        <dbReference type="Proteomes" id="UP000663852"/>
    </source>
</evidence>
<feature type="transmembrane region" description="Helical" evidence="2">
    <location>
        <begin position="28"/>
        <end position="45"/>
    </location>
</feature>
<keyword evidence="2" id="KW-0812">Transmembrane</keyword>
<feature type="domain" description="DUF7164" evidence="3">
    <location>
        <begin position="119"/>
        <end position="502"/>
    </location>
</feature>
<dbReference type="Proteomes" id="UP000663852">
    <property type="component" value="Unassembled WGS sequence"/>
</dbReference>
<dbReference type="AlphaFoldDB" id="A0A813MCU6"/>
<organism evidence="4 5">
    <name type="scientific">Adineta ricciae</name>
    <name type="common">Rotifer</name>
    <dbReference type="NCBI Taxonomy" id="249248"/>
    <lineage>
        <taxon>Eukaryota</taxon>
        <taxon>Metazoa</taxon>
        <taxon>Spiralia</taxon>
        <taxon>Gnathifera</taxon>
        <taxon>Rotifera</taxon>
        <taxon>Eurotatoria</taxon>
        <taxon>Bdelloidea</taxon>
        <taxon>Adinetida</taxon>
        <taxon>Adinetidae</taxon>
        <taxon>Adineta</taxon>
    </lineage>
</organism>
<protein>
    <recommendedName>
        <fullName evidence="3">DUF7164 domain-containing protein</fullName>
    </recommendedName>
</protein>